<dbReference type="PANTHER" id="PTHR43116:SF3">
    <property type="entry name" value="CLASS I PEPTIDE CHAIN RELEASE FACTOR"/>
    <property type="match status" value="1"/>
</dbReference>
<sequence>MELYEMRQSVSQCQAKLESLGHSLDLEGKEKRLAENNALMAEADFWNDQKKAQKIIRESNQLKVLIETHHSLTDSFAELSEGIGELSSSFDEDMDELISEEYAETMKKFEEFEIQVLLSGPYDNHNAILEIHPGAGGTEAMDWAAMLYRMYMRWAERKGFKIELMDYQEGEEAGMKSCSVLIRGPMAYGYLKAENGVHRLVRISPFDSNARRHTSFASVEIMPEFEDDLEIEIDDKDLDIITMRASGAGGQHINKTDSAVRMTHIPSGITVFCQSQRSQIQNREACLNMLKSKLLQLKIRENEERAAAVRGEVKANEWGSQIRSYVFAPYTMVKDLRTGHEAGNVQAVMDGEIDGFIDSYLRSMIKADE</sequence>
<evidence type="ECO:0000256" key="2">
    <source>
        <dbReference type="ARBA" id="ARBA00010835"/>
    </source>
</evidence>
<accession>A0A412PIF2</accession>
<reference evidence="8 9" key="1">
    <citation type="submission" date="2018-08" db="EMBL/GenBank/DDBJ databases">
        <title>A genome reference for cultivated species of the human gut microbiota.</title>
        <authorList>
            <person name="Zou Y."/>
            <person name="Xue W."/>
            <person name="Luo G."/>
        </authorList>
    </citation>
    <scope>NUCLEOTIDE SEQUENCE [LARGE SCALE GENOMIC DNA]</scope>
    <source>
        <strain evidence="8 9">AF18-46</strain>
    </source>
</reference>
<comment type="similarity">
    <text evidence="2 5">Belongs to the prokaryotic/mitochondrial release factor family.</text>
</comment>
<evidence type="ECO:0000256" key="4">
    <source>
        <dbReference type="ARBA" id="ARBA00022917"/>
    </source>
</evidence>
<comment type="PTM">
    <text evidence="5">Methylated by PrmC. Methylation increases the termination efficiency of RF2.</text>
</comment>
<comment type="subcellular location">
    <subcellularLocation>
        <location evidence="5">Cytoplasm</location>
    </subcellularLocation>
</comment>
<dbReference type="Pfam" id="PF03462">
    <property type="entry name" value="PCRF"/>
    <property type="match status" value="1"/>
</dbReference>
<dbReference type="EMBL" id="QRWX01000001">
    <property type="protein sequence ID" value="RGT57967.1"/>
    <property type="molecule type" value="Genomic_DNA"/>
</dbReference>
<proteinExistence type="inferred from homology"/>
<dbReference type="InterPro" id="IPR045853">
    <property type="entry name" value="Pep_chain_release_fac_I_sf"/>
</dbReference>
<keyword evidence="4 5" id="KW-0648">Protein biosynthesis</keyword>
<dbReference type="FunFam" id="3.30.160.20:FF:000004">
    <property type="entry name" value="Peptide chain release factor 1"/>
    <property type="match status" value="1"/>
</dbReference>
<keyword evidence="5" id="KW-0963">Cytoplasm</keyword>
<dbReference type="InterPro" id="IPR000352">
    <property type="entry name" value="Pep_chain_release_fac_I"/>
</dbReference>
<evidence type="ECO:0000313" key="8">
    <source>
        <dbReference type="EMBL" id="RGT57967.1"/>
    </source>
</evidence>
<dbReference type="Gene3D" id="3.30.160.20">
    <property type="match status" value="1"/>
</dbReference>
<name>A0A412PIF2_9FIRM</name>
<evidence type="ECO:0000256" key="3">
    <source>
        <dbReference type="ARBA" id="ARBA00022481"/>
    </source>
</evidence>
<dbReference type="SMART" id="SM00937">
    <property type="entry name" value="PCRF"/>
    <property type="match status" value="1"/>
</dbReference>
<dbReference type="GO" id="GO:0005737">
    <property type="term" value="C:cytoplasm"/>
    <property type="evidence" value="ECO:0007669"/>
    <property type="project" value="UniProtKB-SubCell"/>
</dbReference>
<dbReference type="Gene3D" id="1.20.58.410">
    <property type="entry name" value="Release factor"/>
    <property type="match status" value="1"/>
</dbReference>
<evidence type="ECO:0000259" key="7">
    <source>
        <dbReference type="PROSITE" id="PS00745"/>
    </source>
</evidence>
<dbReference type="Pfam" id="PF00472">
    <property type="entry name" value="RF-1"/>
    <property type="match status" value="1"/>
</dbReference>
<protein>
    <recommendedName>
        <fullName evidence="5 6">Peptide chain release factor 2</fullName>
        <shortName evidence="5">RF-2</shortName>
    </recommendedName>
</protein>
<dbReference type="HAMAP" id="MF_00094">
    <property type="entry name" value="Rel_fac_2"/>
    <property type="match status" value="1"/>
</dbReference>
<evidence type="ECO:0000313" key="9">
    <source>
        <dbReference type="Proteomes" id="UP000284731"/>
    </source>
</evidence>
<dbReference type="RefSeq" id="WP_118764383.1">
    <property type="nucleotide sequence ID" value="NZ_CABJCF010000001.1"/>
</dbReference>
<dbReference type="GO" id="GO:0016149">
    <property type="term" value="F:translation release factor activity, codon specific"/>
    <property type="evidence" value="ECO:0007669"/>
    <property type="project" value="UniProtKB-UniRule"/>
</dbReference>
<dbReference type="InterPro" id="IPR004374">
    <property type="entry name" value="PrfB"/>
</dbReference>
<keyword evidence="3 5" id="KW-0488">Methylation</keyword>
<dbReference type="Proteomes" id="UP000284731">
    <property type="component" value="Unassembled WGS sequence"/>
</dbReference>
<evidence type="ECO:0000256" key="1">
    <source>
        <dbReference type="ARBA" id="ARBA00002613"/>
    </source>
</evidence>
<dbReference type="NCBIfam" id="TIGR00020">
    <property type="entry name" value="prfB"/>
    <property type="match status" value="1"/>
</dbReference>
<dbReference type="AlphaFoldDB" id="A0A412PIF2"/>
<gene>
    <name evidence="5 8" type="primary">prfB</name>
    <name evidence="8" type="ORF">DWX20_02650</name>
</gene>
<dbReference type="InterPro" id="IPR005139">
    <property type="entry name" value="PCRF"/>
</dbReference>
<evidence type="ECO:0000256" key="5">
    <source>
        <dbReference type="HAMAP-Rule" id="MF_00094"/>
    </source>
</evidence>
<dbReference type="PANTHER" id="PTHR43116">
    <property type="entry name" value="PEPTIDE CHAIN RELEASE FACTOR 2"/>
    <property type="match status" value="1"/>
</dbReference>
<feature type="domain" description="Prokaryotic-type class I peptide chain release factors" evidence="7">
    <location>
        <begin position="244"/>
        <end position="260"/>
    </location>
</feature>
<comment type="function">
    <text evidence="1 5">Peptide chain release factor 2 directs the termination of translation in response to the peptide chain termination codons UGA and UAA.</text>
</comment>
<dbReference type="PROSITE" id="PS00745">
    <property type="entry name" value="RF_PROK_I"/>
    <property type="match status" value="1"/>
</dbReference>
<organism evidence="8 9">
    <name type="scientific">Solobacterium moorei</name>
    <dbReference type="NCBI Taxonomy" id="102148"/>
    <lineage>
        <taxon>Bacteria</taxon>
        <taxon>Bacillati</taxon>
        <taxon>Bacillota</taxon>
        <taxon>Erysipelotrichia</taxon>
        <taxon>Erysipelotrichales</taxon>
        <taxon>Erysipelotrichaceae</taxon>
        <taxon>Solobacterium</taxon>
    </lineage>
</organism>
<comment type="caution">
    <text evidence="8">The sequence shown here is derived from an EMBL/GenBank/DDBJ whole genome shotgun (WGS) entry which is preliminary data.</text>
</comment>
<dbReference type="Gene3D" id="3.30.70.1660">
    <property type="match status" value="1"/>
</dbReference>
<feature type="modified residue" description="N5-methylglutamine" evidence="5">
    <location>
        <position position="251"/>
    </location>
</feature>
<evidence type="ECO:0000256" key="6">
    <source>
        <dbReference type="NCBIfam" id="TIGR00020"/>
    </source>
</evidence>
<dbReference type="SUPFAM" id="SSF75620">
    <property type="entry name" value="Release factor"/>
    <property type="match status" value="1"/>
</dbReference>